<dbReference type="GO" id="GO:0005886">
    <property type="term" value="C:plasma membrane"/>
    <property type="evidence" value="ECO:0007669"/>
    <property type="project" value="UniProtKB-SubCell"/>
</dbReference>
<keyword evidence="6 8" id="KW-0472">Membrane</keyword>
<evidence type="ECO:0000256" key="8">
    <source>
        <dbReference type="SAM" id="Phobius"/>
    </source>
</evidence>
<feature type="transmembrane region" description="Helical" evidence="8">
    <location>
        <begin position="149"/>
        <end position="167"/>
    </location>
</feature>
<keyword evidence="2" id="KW-1003">Cell membrane</keyword>
<feature type="transmembrane region" description="Helical" evidence="8">
    <location>
        <begin position="234"/>
        <end position="256"/>
    </location>
</feature>
<reference evidence="9" key="1">
    <citation type="submission" date="2005-08" db="EMBL/GenBank/DDBJ databases">
        <title>Complete sequence of Chromosome1 of Ralstonia eutropha JMP134.</title>
        <authorList>
            <person name="Copeland A."/>
            <person name="Lucas S."/>
            <person name="Lapidus A."/>
            <person name="Barry K."/>
            <person name="Detter J.C."/>
            <person name="Glavina T."/>
            <person name="Hammon N."/>
            <person name="Israni S."/>
            <person name="Pitluck S."/>
            <person name="Goltsman E."/>
            <person name="Martinez M."/>
            <person name="Schmutz J."/>
            <person name="Larimer F."/>
            <person name="Land M."/>
            <person name="Lykidis A."/>
            <person name="Richardson P."/>
        </authorList>
    </citation>
    <scope>NUCLEOTIDE SEQUENCE</scope>
    <source>
        <strain evidence="9">JMP134</strain>
    </source>
</reference>
<feature type="transmembrane region" description="Helical" evidence="8">
    <location>
        <begin position="173"/>
        <end position="191"/>
    </location>
</feature>
<dbReference type="STRING" id="264198.Reut_A0725"/>
<feature type="transmembrane region" description="Helical" evidence="8">
    <location>
        <begin position="122"/>
        <end position="142"/>
    </location>
</feature>
<evidence type="ECO:0000256" key="4">
    <source>
        <dbReference type="ARBA" id="ARBA00022692"/>
    </source>
</evidence>
<dbReference type="Pfam" id="PF00953">
    <property type="entry name" value="Glycos_transf_4"/>
    <property type="match status" value="1"/>
</dbReference>
<sequence length="352" mass="37951">MVALVSAMATLVLRPVAHRGGLLDRPGGRKRHGGDVPLVGGIAIMIAVWAGAILFIRDQSHYVALLGGMTILATVGVADDLRGMSPLTKLGFQIFAAILMTSWGGVFLMSLGDLMGKREIELANWGIPLTLFAVVAVINALNMMDGLDGLAGGLAFITFGWLAYLAGEVHSNSVQRLCVVLCGALLGFLFFNAPHPLRGGKRVFLGDAGSLMLGFALAWFSVELSQPVYNAGQHVPPVVMLWVFGFILIDLLSVVLRRAVLGRNPLSADRTHLHHLLLRLNVSPPLVVLIILLSNLLLGLLGVAGWKLGLPERFLFLGFVLTALAHLVAMRNASRFLRRLRRVFRRAGPSEP</sequence>
<evidence type="ECO:0000256" key="3">
    <source>
        <dbReference type="ARBA" id="ARBA00022679"/>
    </source>
</evidence>
<dbReference type="KEGG" id="reu:Reut_A0725"/>
<evidence type="ECO:0000256" key="6">
    <source>
        <dbReference type="ARBA" id="ARBA00023136"/>
    </source>
</evidence>
<feature type="transmembrane region" description="Helical" evidence="8">
    <location>
        <begin position="314"/>
        <end position="333"/>
    </location>
</feature>
<name>Q474S6_CUPPJ</name>
<accession>Q474S6</accession>
<dbReference type="PANTHER" id="PTHR22926">
    <property type="entry name" value="PHOSPHO-N-ACETYLMURAMOYL-PENTAPEPTIDE-TRANSFERASE"/>
    <property type="match status" value="1"/>
</dbReference>
<comment type="subcellular location">
    <subcellularLocation>
        <location evidence="1">Cell membrane</location>
        <topology evidence="1">Multi-pass membrane protein</topology>
    </subcellularLocation>
</comment>
<feature type="transmembrane region" description="Helical" evidence="8">
    <location>
        <begin position="286"/>
        <end position="308"/>
    </location>
</feature>
<feature type="binding site" evidence="7">
    <location>
        <position position="142"/>
    </location>
    <ligand>
        <name>Mg(2+)</name>
        <dbReference type="ChEBI" id="CHEBI:18420"/>
    </ligand>
</feature>
<evidence type="ECO:0000256" key="1">
    <source>
        <dbReference type="ARBA" id="ARBA00004651"/>
    </source>
</evidence>
<evidence type="ECO:0000313" key="9">
    <source>
        <dbReference type="EMBL" id="AAZ60107.1"/>
    </source>
</evidence>
<comment type="cofactor">
    <cofactor evidence="7">
        <name>Mg(2+)</name>
        <dbReference type="ChEBI" id="CHEBI:18420"/>
    </cofactor>
</comment>
<protein>
    <submittedName>
        <fullName evidence="9">Glycosyl transferase, family 4</fullName>
    </submittedName>
</protein>
<feature type="transmembrane region" description="Helical" evidence="8">
    <location>
        <begin position="36"/>
        <end position="56"/>
    </location>
</feature>
<keyword evidence="3 9" id="KW-0808">Transferase</keyword>
<dbReference type="eggNOG" id="COG0472">
    <property type="taxonomic scope" value="Bacteria"/>
</dbReference>
<feature type="transmembrane region" description="Helical" evidence="8">
    <location>
        <begin position="90"/>
        <end position="110"/>
    </location>
</feature>
<keyword evidence="5 8" id="KW-1133">Transmembrane helix</keyword>
<dbReference type="HOGENOM" id="CLU_023982_1_0_4"/>
<proteinExistence type="predicted"/>
<dbReference type="PANTHER" id="PTHR22926:SF3">
    <property type="entry name" value="UNDECAPRENYL-PHOSPHATE ALPHA-N-ACETYLGLUCOSAMINYL 1-PHOSPHATE TRANSFERASE"/>
    <property type="match status" value="1"/>
</dbReference>
<dbReference type="InterPro" id="IPR000715">
    <property type="entry name" value="Glycosyl_transferase_4"/>
</dbReference>
<dbReference type="GO" id="GO:0009103">
    <property type="term" value="P:lipopolysaccharide biosynthetic process"/>
    <property type="evidence" value="ECO:0007669"/>
    <property type="project" value="TreeGrafter"/>
</dbReference>
<gene>
    <name evidence="9" type="ordered locus">Reut_A0725</name>
</gene>
<dbReference type="GO" id="GO:0071555">
    <property type="term" value="P:cell wall organization"/>
    <property type="evidence" value="ECO:0007669"/>
    <property type="project" value="TreeGrafter"/>
</dbReference>
<evidence type="ECO:0000256" key="2">
    <source>
        <dbReference type="ARBA" id="ARBA00022475"/>
    </source>
</evidence>
<feature type="binding site" evidence="7">
    <location>
        <position position="207"/>
    </location>
    <ligand>
        <name>Mg(2+)</name>
        <dbReference type="ChEBI" id="CHEBI:18420"/>
    </ligand>
</feature>
<dbReference type="GO" id="GO:0044038">
    <property type="term" value="P:cell wall macromolecule biosynthetic process"/>
    <property type="evidence" value="ECO:0007669"/>
    <property type="project" value="TreeGrafter"/>
</dbReference>
<dbReference type="EMBL" id="CP000090">
    <property type="protein sequence ID" value="AAZ60107.1"/>
    <property type="molecule type" value="Genomic_DNA"/>
</dbReference>
<feature type="transmembrane region" description="Helical" evidence="8">
    <location>
        <begin position="62"/>
        <end position="78"/>
    </location>
</feature>
<dbReference type="GO" id="GO:0016780">
    <property type="term" value="F:phosphotransferase activity, for other substituted phosphate groups"/>
    <property type="evidence" value="ECO:0007669"/>
    <property type="project" value="InterPro"/>
</dbReference>
<dbReference type="OrthoDB" id="9783652at2"/>
<keyword evidence="4 8" id="KW-0812">Transmembrane</keyword>
<dbReference type="GO" id="GO:0046872">
    <property type="term" value="F:metal ion binding"/>
    <property type="evidence" value="ECO:0007669"/>
    <property type="project" value="UniProtKB-KW"/>
</dbReference>
<evidence type="ECO:0000256" key="7">
    <source>
        <dbReference type="PIRSR" id="PIRSR600715-1"/>
    </source>
</evidence>
<dbReference type="AlphaFoldDB" id="Q474S6"/>
<organism evidence="9">
    <name type="scientific">Cupriavidus pinatubonensis (strain JMP 134 / LMG 1197)</name>
    <name type="common">Cupriavidus necator (strain JMP 134)</name>
    <dbReference type="NCBI Taxonomy" id="264198"/>
    <lineage>
        <taxon>Bacteria</taxon>
        <taxon>Pseudomonadati</taxon>
        <taxon>Pseudomonadota</taxon>
        <taxon>Betaproteobacteria</taxon>
        <taxon>Burkholderiales</taxon>
        <taxon>Burkholderiaceae</taxon>
        <taxon>Cupriavidus</taxon>
    </lineage>
</organism>
<dbReference type="CDD" id="cd06853">
    <property type="entry name" value="GT_WecA_like"/>
    <property type="match status" value="1"/>
</dbReference>
<keyword evidence="7" id="KW-0479">Metal-binding</keyword>
<evidence type="ECO:0000256" key="5">
    <source>
        <dbReference type="ARBA" id="ARBA00022989"/>
    </source>
</evidence>
<keyword evidence="7" id="KW-0460">Magnesium</keyword>